<dbReference type="PROSITE" id="PS50878">
    <property type="entry name" value="RT_POL"/>
    <property type="match status" value="1"/>
</dbReference>
<dbReference type="SUPFAM" id="SSF56672">
    <property type="entry name" value="DNA/RNA polymerases"/>
    <property type="match status" value="1"/>
</dbReference>
<evidence type="ECO:0000259" key="1">
    <source>
        <dbReference type="PROSITE" id="PS50878"/>
    </source>
</evidence>
<evidence type="ECO:0000313" key="3">
    <source>
        <dbReference type="Proteomes" id="UP000324222"/>
    </source>
</evidence>
<accession>A0A5B7GQG5</accession>
<dbReference type="InterPro" id="IPR043128">
    <property type="entry name" value="Rev_trsase/Diguanyl_cyclase"/>
</dbReference>
<dbReference type="EMBL" id="VSRR010016951">
    <property type="protein sequence ID" value="MPC59879.1"/>
    <property type="molecule type" value="Genomic_DNA"/>
</dbReference>
<gene>
    <name evidence="2" type="ORF">E2C01_053908</name>
</gene>
<organism evidence="2 3">
    <name type="scientific">Portunus trituberculatus</name>
    <name type="common">Swimming crab</name>
    <name type="synonym">Neptunus trituberculatus</name>
    <dbReference type="NCBI Taxonomy" id="210409"/>
    <lineage>
        <taxon>Eukaryota</taxon>
        <taxon>Metazoa</taxon>
        <taxon>Ecdysozoa</taxon>
        <taxon>Arthropoda</taxon>
        <taxon>Crustacea</taxon>
        <taxon>Multicrustacea</taxon>
        <taxon>Malacostraca</taxon>
        <taxon>Eumalacostraca</taxon>
        <taxon>Eucarida</taxon>
        <taxon>Decapoda</taxon>
        <taxon>Pleocyemata</taxon>
        <taxon>Brachyura</taxon>
        <taxon>Eubrachyura</taxon>
        <taxon>Portunoidea</taxon>
        <taxon>Portunidae</taxon>
        <taxon>Portuninae</taxon>
        <taxon>Portunus</taxon>
    </lineage>
</organism>
<dbReference type="AlphaFoldDB" id="A0A5B7GQG5"/>
<dbReference type="InterPro" id="IPR043502">
    <property type="entry name" value="DNA/RNA_pol_sf"/>
</dbReference>
<dbReference type="Pfam" id="PF00078">
    <property type="entry name" value="RVT_1"/>
    <property type="match status" value="1"/>
</dbReference>
<feature type="domain" description="Reverse transcriptase" evidence="1">
    <location>
        <begin position="1"/>
        <end position="72"/>
    </location>
</feature>
<dbReference type="InterPro" id="IPR000477">
    <property type="entry name" value="RT_dom"/>
</dbReference>
<proteinExistence type="predicted"/>
<name>A0A5B7GQG5_PORTR</name>
<dbReference type="OrthoDB" id="6373033at2759"/>
<dbReference type="Gene3D" id="3.30.70.270">
    <property type="match status" value="1"/>
</dbReference>
<evidence type="ECO:0000313" key="2">
    <source>
        <dbReference type="EMBL" id="MPC59879.1"/>
    </source>
</evidence>
<comment type="caution">
    <text evidence="2">The sequence shown here is derived from an EMBL/GenBank/DDBJ whole genome shotgun (WGS) entry which is preliminary data.</text>
</comment>
<dbReference type="GO" id="GO:0071897">
    <property type="term" value="P:DNA biosynthetic process"/>
    <property type="evidence" value="ECO:0007669"/>
    <property type="project" value="UniProtKB-ARBA"/>
</dbReference>
<sequence>MHRLLSQLPDVLNTTVTCYADNICIHSTSTHNLRHLLNTFSKAASDYGLIISADKSRIFSLQNMRLLPDFTIDESAIPPCRQYHYLGAPELIPRATQAQRTHPIVQDLLDQLHKRLTPLKWLVNNATGILIPVARTVYIAYIRSL</sequence>
<keyword evidence="3" id="KW-1185">Reference proteome</keyword>
<protein>
    <recommendedName>
        <fullName evidence="1">Reverse transcriptase domain-containing protein</fullName>
    </recommendedName>
</protein>
<reference evidence="2 3" key="1">
    <citation type="submission" date="2019-05" db="EMBL/GenBank/DDBJ databases">
        <title>Another draft genome of Portunus trituberculatus and its Hox gene families provides insights of decapod evolution.</title>
        <authorList>
            <person name="Jeong J.-H."/>
            <person name="Song I."/>
            <person name="Kim S."/>
            <person name="Choi T."/>
            <person name="Kim D."/>
            <person name="Ryu S."/>
            <person name="Kim W."/>
        </authorList>
    </citation>
    <scope>NUCLEOTIDE SEQUENCE [LARGE SCALE GENOMIC DNA]</scope>
    <source>
        <tissue evidence="2">Muscle</tissue>
    </source>
</reference>
<dbReference type="Proteomes" id="UP000324222">
    <property type="component" value="Unassembled WGS sequence"/>
</dbReference>